<dbReference type="PRINTS" id="PR01790">
    <property type="entry name" value="SMP30FAMILY"/>
</dbReference>
<name>A0A9X9XB46_9PROT</name>
<dbReference type="EMBL" id="JAAEDL010000008">
    <property type="protein sequence ID" value="MBR0680932.1"/>
    <property type="molecule type" value="Genomic_DNA"/>
</dbReference>
<dbReference type="Proteomes" id="UP001138709">
    <property type="component" value="Unassembled WGS sequence"/>
</dbReference>
<feature type="active site" description="Proton donor/acceptor" evidence="1">
    <location>
        <position position="229"/>
    </location>
</feature>
<proteinExistence type="predicted"/>
<organism evidence="4 5">
    <name type="scientific">Neoroseomonas eburnea</name>
    <dbReference type="NCBI Taxonomy" id="1346889"/>
    <lineage>
        <taxon>Bacteria</taxon>
        <taxon>Pseudomonadati</taxon>
        <taxon>Pseudomonadota</taxon>
        <taxon>Alphaproteobacteria</taxon>
        <taxon>Acetobacterales</taxon>
        <taxon>Acetobacteraceae</taxon>
        <taxon>Neoroseomonas</taxon>
    </lineage>
</organism>
<dbReference type="InterPro" id="IPR051262">
    <property type="entry name" value="SMP-30/CGR1_Lactonase"/>
</dbReference>
<feature type="binding site" evidence="2">
    <location>
        <position position="124"/>
    </location>
    <ligand>
        <name>substrate</name>
    </ligand>
</feature>
<reference evidence="4" key="1">
    <citation type="submission" date="2020-01" db="EMBL/GenBank/DDBJ databases">
        <authorList>
            <person name="Rat A."/>
        </authorList>
    </citation>
    <scope>NUCLEOTIDE SEQUENCE</scope>
    <source>
        <strain evidence="4">LMG 31228</strain>
    </source>
</reference>
<evidence type="ECO:0000313" key="4">
    <source>
        <dbReference type="EMBL" id="MBR0680932.1"/>
    </source>
</evidence>
<dbReference type="GO" id="GO:0046872">
    <property type="term" value="F:metal ion binding"/>
    <property type="evidence" value="ECO:0007669"/>
    <property type="project" value="UniProtKB-KW"/>
</dbReference>
<feature type="binding site" evidence="2">
    <location>
        <position position="173"/>
    </location>
    <ligand>
        <name>a divalent metal cation</name>
        <dbReference type="ChEBI" id="CHEBI:60240"/>
    </ligand>
</feature>
<dbReference type="PANTHER" id="PTHR47572:SF5">
    <property type="entry name" value="BLR2277 PROTEIN"/>
    <property type="match status" value="1"/>
</dbReference>
<accession>A0A9X9XB46</accession>
<keyword evidence="2" id="KW-0479">Metal-binding</keyword>
<feature type="domain" description="SMP-30/Gluconolactonase/LRE-like region" evidence="3">
    <location>
        <begin position="14"/>
        <end position="286"/>
    </location>
</feature>
<keyword evidence="5" id="KW-1185">Reference proteome</keyword>
<protein>
    <submittedName>
        <fullName evidence="4">SMP-30/gluconolactonase/LRE family protein</fullName>
    </submittedName>
</protein>
<feature type="binding site" evidence="2">
    <location>
        <position position="229"/>
    </location>
    <ligand>
        <name>a divalent metal cation</name>
        <dbReference type="ChEBI" id="CHEBI:60240"/>
    </ligand>
</feature>
<keyword evidence="2" id="KW-0862">Zinc</keyword>
<evidence type="ECO:0000256" key="2">
    <source>
        <dbReference type="PIRSR" id="PIRSR605511-2"/>
    </source>
</evidence>
<dbReference type="Pfam" id="PF08450">
    <property type="entry name" value="SGL"/>
    <property type="match status" value="1"/>
</dbReference>
<dbReference type="AlphaFoldDB" id="A0A9X9XB46"/>
<dbReference type="InterPro" id="IPR011042">
    <property type="entry name" value="6-blade_b-propeller_TolB-like"/>
</dbReference>
<dbReference type="PANTHER" id="PTHR47572">
    <property type="entry name" value="LIPOPROTEIN-RELATED"/>
    <property type="match status" value="1"/>
</dbReference>
<dbReference type="InterPro" id="IPR005511">
    <property type="entry name" value="SMP-30"/>
</dbReference>
<dbReference type="RefSeq" id="WP_211846460.1">
    <property type="nucleotide sequence ID" value="NZ_JAAEDL010000008.1"/>
</dbReference>
<dbReference type="InterPro" id="IPR013658">
    <property type="entry name" value="SGL"/>
</dbReference>
<dbReference type="SUPFAM" id="SSF63829">
    <property type="entry name" value="Calcium-dependent phosphotriesterase"/>
    <property type="match status" value="1"/>
</dbReference>
<dbReference type="Gene3D" id="2.120.10.30">
    <property type="entry name" value="TolB, C-terminal domain"/>
    <property type="match status" value="1"/>
</dbReference>
<evidence type="ECO:0000313" key="5">
    <source>
        <dbReference type="Proteomes" id="UP001138709"/>
    </source>
</evidence>
<comment type="caution">
    <text evidence="4">The sequence shown here is derived from an EMBL/GenBank/DDBJ whole genome shotgun (WGS) entry which is preliminary data.</text>
</comment>
<sequence>MELKGREIARGLRFPEGPVCLPDGSVLVVEIEGGTLTRISSSGAKEVVAQLGGGPNGAALGPDGKIYVCNNGGFRWLEQQDGYLRPLGIAEDYDGGRIERVDLATGKVELLYRDCDGRPLCGPNDLVFDGQVGFWFSDLGKVRARSMDRGAVYYARMDGSAIREAIFPVLTPNGVGLSPDGRTLYVAETETSRLWAYEVTAPGVVKLEPWPAPNGGRLLFGAPGYQRYDSLAVEAGGNICVATLVRGGISVISPDGALLEFHEAPEAYCTNICFGGQDRRTAFITLSGTGRLIAVEWPRAGLRLHDGPG</sequence>
<gene>
    <name evidence="4" type="ORF">GXW74_10565</name>
</gene>
<reference evidence="4" key="2">
    <citation type="journal article" date="2021" name="Syst. Appl. Microbiol.">
        <title>Roseomonas hellenica sp. nov., isolated from roots of wild-growing Alkanna tinctoria.</title>
        <authorList>
            <person name="Rat A."/>
            <person name="Naranjo H.D."/>
            <person name="Lebbe L."/>
            <person name="Cnockaert M."/>
            <person name="Krigas N."/>
            <person name="Grigoriadou K."/>
            <person name="Maloupa E."/>
            <person name="Willems A."/>
        </authorList>
    </citation>
    <scope>NUCLEOTIDE SEQUENCE</scope>
    <source>
        <strain evidence="4">LMG 31228</strain>
    </source>
</reference>
<comment type="cofactor">
    <cofactor evidence="2">
        <name>Zn(2+)</name>
        <dbReference type="ChEBI" id="CHEBI:29105"/>
    </cofactor>
    <text evidence="2">Binds 1 divalent metal cation per subunit.</text>
</comment>
<evidence type="ECO:0000259" key="3">
    <source>
        <dbReference type="Pfam" id="PF08450"/>
    </source>
</evidence>
<evidence type="ECO:0000256" key="1">
    <source>
        <dbReference type="PIRSR" id="PIRSR605511-1"/>
    </source>
</evidence>